<organism evidence="3 4">
    <name type="scientific">Lacticaseibacillus saniviri JCM 17471 = DSM 24301</name>
    <dbReference type="NCBI Taxonomy" id="1293598"/>
    <lineage>
        <taxon>Bacteria</taxon>
        <taxon>Bacillati</taxon>
        <taxon>Bacillota</taxon>
        <taxon>Bacilli</taxon>
        <taxon>Lactobacillales</taxon>
        <taxon>Lactobacillaceae</taxon>
        <taxon>Lacticaseibacillus</taxon>
    </lineage>
</organism>
<dbReference type="Gene3D" id="3.90.79.10">
    <property type="entry name" value="Nucleoside Triphosphate Pyrophosphohydrolase"/>
    <property type="match status" value="1"/>
</dbReference>
<keyword evidence="1 3" id="KW-0378">Hydrolase</keyword>
<dbReference type="AlphaFoldDB" id="A0A0R2MUY6"/>
<proteinExistence type="predicted"/>
<dbReference type="RefSeq" id="WP_054777775.1">
    <property type="nucleotide sequence ID" value="NZ_BBBX01000019.1"/>
</dbReference>
<protein>
    <submittedName>
        <fullName evidence="3">NUDIX family hydrolase</fullName>
    </submittedName>
</protein>
<keyword evidence="4" id="KW-1185">Reference proteome</keyword>
<name>A0A0R2MUY6_9LACO</name>
<dbReference type="SUPFAM" id="SSF55811">
    <property type="entry name" value="Nudix"/>
    <property type="match status" value="1"/>
</dbReference>
<evidence type="ECO:0000256" key="1">
    <source>
        <dbReference type="ARBA" id="ARBA00022801"/>
    </source>
</evidence>
<dbReference type="InterPro" id="IPR020084">
    <property type="entry name" value="NUDIX_hydrolase_CS"/>
</dbReference>
<evidence type="ECO:0000259" key="2">
    <source>
        <dbReference type="PROSITE" id="PS51462"/>
    </source>
</evidence>
<dbReference type="GO" id="GO:0016787">
    <property type="term" value="F:hydrolase activity"/>
    <property type="evidence" value="ECO:0007669"/>
    <property type="project" value="UniProtKB-KW"/>
</dbReference>
<feature type="domain" description="Nudix hydrolase" evidence="2">
    <location>
        <begin position="16"/>
        <end position="146"/>
    </location>
</feature>
<reference evidence="3 4" key="1">
    <citation type="journal article" date="2015" name="Genome Announc.">
        <title>Expanding the biotechnology potential of lactobacilli through comparative genomics of 213 strains and associated genera.</title>
        <authorList>
            <person name="Sun Z."/>
            <person name="Harris H.M."/>
            <person name="McCann A."/>
            <person name="Guo C."/>
            <person name="Argimon S."/>
            <person name="Zhang W."/>
            <person name="Yang X."/>
            <person name="Jeffery I.B."/>
            <person name="Cooney J.C."/>
            <person name="Kagawa T.F."/>
            <person name="Liu W."/>
            <person name="Song Y."/>
            <person name="Salvetti E."/>
            <person name="Wrobel A."/>
            <person name="Rasinkangas P."/>
            <person name="Parkhill J."/>
            <person name="Rea M.C."/>
            <person name="O'Sullivan O."/>
            <person name="Ritari J."/>
            <person name="Douillard F.P."/>
            <person name="Paul Ross R."/>
            <person name="Yang R."/>
            <person name="Briner A.E."/>
            <person name="Felis G.E."/>
            <person name="de Vos W.M."/>
            <person name="Barrangou R."/>
            <person name="Klaenhammer T.R."/>
            <person name="Caufield P.W."/>
            <person name="Cui Y."/>
            <person name="Zhang H."/>
            <person name="O'Toole P.W."/>
        </authorList>
    </citation>
    <scope>NUCLEOTIDE SEQUENCE [LARGE SCALE GENOMIC DNA]</scope>
    <source>
        <strain evidence="3 4">DSM 24301</strain>
    </source>
</reference>
<evidence type="ECO:0000313" key="4">
    <source>
        <dbReference type="Proteomes" id="UP000050969"/>
    </source>
</evidence>
<dbReference type="Proteomes" id="UP000050969">
    <property type="component" value="Unassembled WGS sequence"/>
</dbReference>
<sequence length="149" mass="16813">MIEPVFGNRDPKLTYQRREGVYGVIPDQSGRRLLILGAPNQALILPGGGVEDHESPEETLQRELLEEFGAKVSIDRKLGRASEFFYSTHRQTAYEHPATFYLCSQLEVVQAPKEDFNTLMLMPIAVAAASLKRPTHRYAVSLWLDQLKA</sequence>
<dbReference type="Pfam" id="PF00293">
    <property type="entry name" value="NUDIX"/>
    <property type="match status" value="1"/>
</dbReference>
<dbReference type="PROSITE" id="PS00893">
    <property type="entry name" value="NUDIX_BOX"/>
    <property type="match status" value="1"/>
</dbReference>
<dbReference type="InterPro" id="IPR000086">
    <property type="entry name" value="NUDIX_hydrolase_dom"/>
</dbReference>
<dbReference type="InterPro" id="IPR015797">
    <property type="entry name" value="NUDIX_hydrolase-like_dom_sf"/>
</dbReference>
<comment type="caution">
    <text evidence="3">The sequence shown here is derived from an EMBL/GenBank/DDBJ whole genome shotgun (WGS) entry which is preliminary data.</text>
</comment>
<dbReference type="PATRIC" id="fig|1293598.4.peg.436"/>
<dbReference type="STRING" id="1293598.IV56_GL000404"/>
<accession>A0A0R2MUY6</accession>
<dbReference type="EMBL" id="JQCE01000020">
    <property type="protein sequence ID" value="KRO17284.1"/>
    <property type="molecule type" value="Genomic_DNA"/>
</dbReference>
<dbReference type="PROSITE" id="PS51462">
    <property type="entry name" value="NUDIX"/>
    <property type="match status" value="1"/>
</dbReference>
<gene>
    <name evidence="3" type="ORF">IV56_GL000404</name>
</gene>
<dbReference type="CDD" id="cd04684">
    <property type="entry name" value="NUDIX_Hydrolase"/>
    <property type="match status" value="1"/>
</dbReference>
<evidence type="ECO:0000313" key="3">
    <source>
        <dbReference type="EMBL" id="KRO17284.1"/>
    </source>
</evidence>
<dbReference type="OrthoDB" id="9816040at2"/>